<dbReference type="PANTHER" id="PTHR14269:SF62">
    <property type="entry name" value="CDP-DIACYLGLYCEROL--GLYCEROL-3-PHOSPHATE 3-PHOSPHATIDYLTRANSFERASE 1, CHLOROPLASTIC"/>
    <property type="match status" value="1"/>
</dbReference>
<dbReference type="AlphaFoldDB" id="S5MI38"/>
<dbReference type="Proteomes" id="UP000014984">
    <property type="component" value="Chromosome"/>
</dbReference>
<dbReference type="Gene3D" id="1.20.120.1760">
    <property type="match status" value="1"/>
</dbReference>
<evidence type="ECO:0000256" key="12">
    <source>
        <dbReference type="RuleBase" id="RU003750"/>
    </source>
</evidence>
<accession>S5MI38</accession>
<organism evidence="14 15">
    <name type="scientific">Spiroplasma taiwanense CT-1</name>
    <dbReference type="NCBI Taxonomy" id="1276220"/>
    <lineage>
        <taxon>Bacteria</taxon>
        <taxon>Bacillati</taxon>
        <taxon>Mycoplasmatota</taxon>
        <taxon>Mollicutes</taxon>
        <taxon>Entomoplasmatales</taxon>
        <taxon>Spiroplasmataceae</taxon>
        <taxon>Spiroplasma</taxon>
    </lineage>
</organism>
<evidence type="ECO:0000256" key="7">
    <source>
        <dbReference type="ARBA" id="ARBA00023098"/>
    </source>
</evidence>
<keyword evidence="5 13" id="KW-0812">Transmembrane</keyword>
<evidence type="ECO:0000256" key="1">
    <source>
        <dbReference type="ARBA" id="ARBA00004141"/>
    </source>
</evidence>
<dbReference type="EMBL" id="CP005074">
    <property type="protein sequence ID" value="AGR41555.1"/>
    <property type="molecule type" value="Genomic_DNA"/>
</dbReference>
<dbReference type="PROSITE" id="PS00379">
    <property type="entry name" value="CDP_ALCOHOL_P_TRANSF"/>
    <property type="match status" value="1"/>
</dbReference>
<keyword evidence="6 13" id="KW-1133">Transmembrane helix</keyword>
<feature type="transmembrane region" description="Helical" evidence="13">
    <location>
        <begin position="175"/>
        <end position="200"/>
    </location>
</feature>
<dbReference type="PIRSF" id="PIRSF000847">
    <property type="entry name" value="Phos_ph_gly_syn"/>
    <property type="match status" value="1"/>
</dbReference>
<evidence type="ECO:0000256" key="8">
    <source>
        <dbReference type="ARBA" id="ARBA00023136"/>
    </source>
</evidence>
<comment type="similarity">
    <text evidence="2 12">Belongs to the CDP-alcohol phosphatidyltransferase class-I family.</text>
</comment>
<dbReference type="Pfam" id="PF01066">
    <property type="entry name" value="CDP-OH_P_transf"/>
    <property type="match status" value="1"/>
</dbReference>
<dbReference type="InterPro" id="IPR048254">
    <property type="entry name" value="CDP_ALCOHOL_P_TRANSF_CS"/>
</dbReference>
<dbReference type="KEGG" id="stai:STAIW_v1c09690"/>
<feature type="transmembrane region" description="Helical" evidence="13">
    <location>
        <begin position="145"/>
        <end position="163"/>
    </location>
</feature>
<evidence type="ECO:0000313" key="15">
    <source>
        <dbReference type="Proteomes" id="UP000014984"/>
    </source>
</evidence>
<dbReference type="OrthoDB" id="9796672at2"/>
<evidence type="ECO:0000256" key="3">
    <source>
        <dbReference type="ARBA" id="ARBA00022516"/>
    </source>
</evidence>
<dbReference type="InterPro" id="IPR043130">
    <property type="entry name" value="CDP-OH_PTrfase_TM_dom"/>
</dbReference>
<dbReference type="InterPro" id="IPR050324">
    <property type="entry name" value="CDP-alcohol_PTase-I"/>
</dbReference>
<comment type="subcellular location">
    <subcellularLocation>
        <location evidence="1">Membrane</location>
        <topology evidence="1">Multi-pass membrane protein</topology>
    </subcellularLocation>
</comment>
<evidence type="ECO:0000256" key="9">
    <source>
        <dbReference type="ARBA" id="ARBA00023209"/>
    </source>
</evidence>
<feature type="transmembrane region" description="Helical" evidence="13">
    <location>
        <begin position="44"/>
        <end position="69"/>
    </location>
</feature>
<proteinExistence type="inferred from homology"/>
<keyword evidence="7" id="KW-0443">Lipid metabolism</keyword>
<dbReference type="HOGENOM" id="CLU_051314_2_3_14"/>
<protein>
    <recommendedName>
        <fullName evidence="11">CDP-diacylglycerol--glycerol-3-phosphate 3-phosphatidyltransferase</fullName>
        <ecNumber evidence="11">2.7.8.5</ecNumber>
    </recommendedName>
</protein>
<dbReference type="NCBIfam" id="TIGR00560">
    <property type="entry name" value="pgsA"/>
    <property type="match status" value="1"/>
</dbReference>
<keyword evidence="3" id="KW-0444">Lipid biosynthesis</keyword>
<dbReference type="PANTHER" id="PTHR14269">
    <property type="entry name" value="CDP-DIACYLGLYCEROL--GLYCEROL-3-PHOSPHATE 3-PHOSPHATIDYLTRANSFERASE-RELATED"/>
    <property type="match status" value="1"/>
</dbReference>
<feature type="transmembrane region" description="Helical" evidence="13">
    <location>
        <begin position="12"/>
        <end position="32"/>
    </location>
</feature>
<name>S5MI38_9MOLU</name>
<evidence type="ECO:0000256" key="2">
    <source>
        <dbReference type="ARBA" id="ARBA00010441"/>
    </source>
</evidence>
<dbReference type="InterPro" id="IPR000462">
    <property type="entry name" value="CDP-OH_P_trans"/>
</dbReference>
<evidence type="ECO:0000256" key="10">
    <source>
        <dbReference type="ARBA" id="ARBA00023264"/>
    </source>
</evidence>
<gene>
    <name evidence="14" type="primary">pgsA</name>
    <name evidence="14" type="ORF">STAIW_v1c09690</name>
</gene>
<dbReference type="RefSeq" id="WP_020834694.1">
    <property type="nucleotide sequence ID" value="NC_021846.1"/>
</dbReference>
<evidence type="ECO:0000256" key="4">
    <source>
        <dbReference type="ARBA" id="ARBA00022679"/>
    </source>
</evidence>
<dbReference type="EC" id="2.7.8.5" evidence="11"/>
<keyword evidence="10" id="KW-1208">Phospholipid metabolism</keyword>
<keyword evidence="4 12" id="KW-0808">Transferase</keyword>
<evidence type="ECO:0000256" key="13">
    <source>
        <dbReference type="SAM" id="Phobius"/>
    </source>
</evidence>
<dbReference type="GO" id="GO:0016020">
    <property type="term" value="C:membrane"/>
    <property type="evidence" value="ECO:0007669"/>
    <property type="project" value="UniProtKB-SubCell"/>
</dbReference>
<keyword evidence="8 13" id="KW-0472">Membrane</keyword>
<dbReference type="InterPro" id="IPR004570">
    <property type="entry name" value="Phosphatidylglycerol_P_synth"/>
</dbReference>
<evidence type="ECO:0000256" key="6">
    <source>
        <dbReference type="ARBA" id="ARBA00022989"/>
    </source>
</evidence>
<keyword evidence="15" id="KW-1185">Reference proteome</keyword>
<feature type="transmembrane region" description="Helical" evidence="13">
    <location>
        <begin position="89"/>
        <end position="116"/>
    </location>
</feature>
<reference evidence="14 15" key="1">
    <citation type="journal article" date="2013" name="Genome Biol. Evol.">
        <title>Comparison of metabolic capacities and inference of gene content evolution in mosquito-associated Spiroplasma diminutum and S. taiwanense.</title>
        <authorList>
            <person name="Lo W.S."/>
            <person name="Ku C."/>
            <person name="Chen L.L."/>
            <person name="Chang T.H."/>
            <person name="Kuo C.H."/>
        </authorList>
    </citation>
    <scope>NUCLEOTIDE SEQUENCE [LARGE SCALE GENOMIC DNA]</scope>
    <source>
        <strain evidence="14">CT-1</strain>
    </source>
</reference>
<dbReference type="eggNOG" id="COG0558">
    <property type="taxonomic scope" value="Bacteria"/>
</dbReference>
<evidence type="ECO:0000313" key="14">
    <source>
        <dbReference type="EMBL" id="AGR41555.1"/>
    </source>
</evidence>
<dbReference type="PATRIC" id="fig|1276220.3.peg.988"/>
<sequence length="219" mass="24671">MNLANKITMVRIILIPIIIILLLLSPNFYQVFNNNIKIGENYELSIAYLIAGILFIIASLTDMLDGYIARKYNMVTNFGKFFDSIADKLLTNSVLIVFACGQIPLIPVWMCVILICRDFLIDVVRQVLANSSYVMAANKMGKYKATFEMIGLSLLFFIGLGTFKNLSNLGEYGGINQLIMIPMYITVILSIISAAIYIYLNRKMLFNISTERGTSDDKK</sequence>
<dbReference type="GO" id="GO:0046474">
    <property type="term" value="P:glycerophospholipid biosynthetic process"/>
    <property type="evidence" value="ECO:0007669"/>
    <property type="project" value="TreeGrafter"/>
</dbReference>
<evidence type="ECO:0000256" key="11">
    <source>
        <dbReference type="NCBIfam" id="TIGR00560"/>
    </source>
</evidence>
<keyword evidence="9" id="KW-0594">Phospholipid biosynthesis</keyword>
<evidence type="ECO:0000256" key="5">
    <source>
        <dbReference type="ARBA" id="ARBA00022692"/>
    </source>
</evidence>
<dbReference type="GO" id="GO:0008444">
    <property type="term" value="F:CDP-diacylglycerol-glycerol-3-phosphate 3-phosphatidyltransferase activity"/>
    <property type="evidence" value="ECO:0007669"/>
    <property type="project" value="UniProtKB-UniRule"/>
</dbReference>
<dbReference type="STRING" id="1276220.STAIW_v1c09690"/>